<dbReference type="Pfam" id="PF00135">
    <property type="entry name" value="COesterase"/>
    <property type="match status" value="1"/>
</dbReference>
<dbReference type="InterPro" id="IPR002018">
    <property type="entry name" value="CarbesteraseB"/>
</dbReference>
<organism evidence="4 5">
    <name type="scientific">Polistes dominula</name>
    <name type="common">European paper wasp</name>
    <name type="synonym">Vespa dominula</name>
    <dbReference type="NCBI Taxonomy" id="743375"/>
    <lineage>
        <taxon>Eukaryota</taxon>
        <taxon>Metazoa</taxon>
        <taxon>Ecdysozoa</taxon>
        <taxon>Arthropoda</taxon>
        <taxon>Hexapoda</taxon>
        <taxon>Insecta</taxon>
        <taxon>Pterygota</taxon>
        <taxon>Neoptera</taxon>
        <taxon>Endopterygota</taxon>
        <taxon>Hymenoptera</taxon>
        <taxon>Apocrita</taxon>
        <taxon>Aculeata</taxon>
        <taxon>Vespoidea</taxon>
        <taxon>Vespidae</taxon>
        <taxon>Polistinae</taxon>
        <taxon>Polistini</taxon>
        <taxon>Polistes</taxon>
    </lineage>
</organism>
<evidence type="ECO:0000313" key="5">
    <source>
        <dbReference type="RefSeq" id="XP_015176906.1"/>
    </source>
</evidence>
<dbReference type="Proteomes" id="UP000694924">
    <property type="component" value="Unplaced"/>
</dbReference>
<reference evidence="5" key="1">
    <citation type="submission" date="2025-08" db="UniProtKB">
        <authorList>
            <consortium name="RefSeq"/>
        </authorList>
    </citation>
    <scope>IDENTIFICATION</scope>
    <source>
        <tissue evidence="5">Whole body</tissue>
    </source>
</reference>
<evidence type="ECO:0000256" key="2">
    <source>
        <dbReference type="SAM" id="SignalP"/>
    </source>
</evidence>
<dbReference type="RefSeq" id="XP_015176906.1">
    <property type="nucleotide sequence ID" value="XM_015321420.1"/>
</dbReference>
<name>A0ABM1I9L9_POLDO</name>
<keyword evidence="4" id="KW-1185">Reference proteome</keyword>
<dbReference type="PANTHER" id="PTHR11559">
    <property type="entry name" value="CARBOXYLESTERASE"/>
    <property type="match status" value="1"/>
</dbReference>
<proteinExistence type="predicted"/>
<protein>
    <submittedName>
        <fullName evidence="5">Esterase E4-like</fullName>
    </submittedName>
</protein>
<evidence type="ECO:0000256" key="1">
    <source>
        <dbReference type="ARBA" id="ARBA00023180"/>
    </source>
</evidence>
<keyword evidence="1" id="KW-0325">Glycoprotein</keyword>
<accession>A0ABM1I9L9</accession>
<feature type="domain" description="Carboxylesterase type B" evidence="3">
    <location>
        <begin position="26"/>
        <end position="555"/>
    </location>
</feature>
<feature type="chain" id="PRO_5045978419" evidence="2">
    <location>
        <begin position="20"/>
        <end position="574"/>
    </location>
</feature>
<dbReference type="GeneID" id="107066619"/>
<dbReference type="InterPro" id="IPR029058">
    <property type="entry name" value="AB_hydrolase_fold"/>
</dbReference>
<feature type="signal peptide" evidence="2">
    <location>
        <begin position="1"/>
        <end position="19"/>
    </location>
</feature>
<evidence type="ECO:0000313" key="4">
    <source>
        <dbReference type="Proteomes" id="UP000694924"/>
    </source>
</evidence>
<evidence type="ECO:0000259" key="3">
    <source>
        <dbReference type="Pfam" id="PF00135"/>
    </source>
</evidence>
<keyword evidence="2" id="KW-0732">Signal</keyword>
<sequence>MFKTWQFVILCVLFVFTIANESTLENPIVEAPVGKIRGSILMSRLGRKIYSFRSVRYAEPPVGERRFQVAIPAKDWDDVYDGTQEGPACTTLSKTPISEDCLRLNVYTTKLPSHNAKGKNFKGRPVLFFIHPGAFYVFSGQSRFFGPEYILDKDIVLVTLNYRMATLGLISSGDYHAPGNLAFKDQVVALRWVKRNIAAFGGDPNCVTIGGYSVGSTSVLLHMLSPMSKGLFHRAIAMSGSDVYLEPYPRDQKHLITKQAELLNCPTDTIESMLTCLKTKPVENFTDTISQFFEYYGDPILVWSPVVEPEVDGVERFLPAQPVDLIREGKINKVPLIIGSNQEEFGGVVFGIEKTVQSGNTTILDNLNTKFNTIAPISFMYERNTPRSNYISQELRKFYFGNGTIDTESYDGIAHIYADSVIIFPVHRATKLMSDNNVLPVYYYQFTYKGRFSFAMWNDTTTYKGPVHHDDLQYLFYMSAIFPYFNQSDPEVAMVELYTTMWTNFVQTGEPIPRNNEKFRNVEWDRYETPKDNYLDITLNPIMKQGVYPERMAIWERLFPLPPVPRSVDCQHNQ</sequence>
<dbReference type="Gene3D" id="3.40.50.1820">
    <property type="entry name" value="alpha/beta hydrolase"/>
    <property type="match status" value="1"/>
</dbReference>
<dbReference type="InterPro" id="IPR050309">
    <property type="entry name" value="Type-B_Carboxylest/Lipase"/>
</dbReference>
<dbReference type="SUPFAM" id="SSF53474">
    <property type="entry name" value="alpha/beta-Hydrolases"/>
    <property type="match status" value="1"/>
</dbReference>
<gene>
    <name evidence="5" type="primary">LOC107066619</name>
</gene>